<gene>
    <name evidence="1" type="ORF">D3H35_29800</name>
</gene>
<dbReference type="InterPro" id="IPR025916">
    <property type="entry name" value="YdjO"/>
</dbReference>
<dbReference type="AlphaFoldDB" id="A0A398CKM4"/>
<keyword evidence="2" id="KW-1185">Reference proteome</keyword>
<dbReference type="Proteomes" id="UP000266340">
    <property type="component" value="Unassembled WGS sequence"/>
</dbReference>
<name>A0A398CKM4_9BACL</name>
<comment type="caution">
    <text evidence="1">The sequence shown here is derived from an EMBL/GenBank/DDBJ whole genome shotgun (WGS) entry which is preliminary data.</text>
</comment>
<dbReference type="Pfam" id="PF14169">
    <property type="entry name" value="YdjO"/>
    <property type="match status" value="1"/>
</dbReference>
<organism evidence="1 2">
    <name type="scientific">Cohnella faecalis</name>
    <dbReference type="NCBI Taxonomy" id="2315694"/>
    <lineage>
        <taxon>Bacteria</taxon>
        <taxon>Bacillati</taxon>
        <taxon>Bacillota</taxon>
        <taxon>Bacilli</taxon>
        <taxon>Bacillales</taxon>
        <taxon>Paenibacillaceae</taxon>
        <taxon>Cohnella</taxon>
    </lineage>
</organism>
<proteinExistence type="predicted"/>
<reference evidence="1 2" key="1">
    <citation type="submission" date="2018-09" db="EMBL/GenBank/DDBJ databases">
        <title>Cohnella cavernae sp. nov., isolated from a karst cave.</title>
        <authorList>
            <person name="Zhu H."/>
        </authorList>
    </citation>
    <scope>NUCLEOTIDE SEQUENCE [LARGE SCALE GENOMIC DNA]</scope>
    <source>
        <strain evidence="1 2">K2E09-144</strain>
    </source>
</reference>
<dbReference type="RefSeq" id="WP_119152685.1">
    <property type="nucleotide sequence ID" value="NZ_JBHSOV010000008.1"/>
</dbReference>
<accession>A0A398CKM4</accession>
<dbReference type="OrthoDB" id="1955171at2"/>
<sequence>MYYSRKRPLEDIPMELTSIWSCSNEACKGWMRDNFALAILPVCPQCQSVMVKSEKMLSVLVNTSPNQFKQ</sequence>
<dbReference type="EMBL" id="QXJM01000063">
    <property type="protein sequence ID" value="RIE00231.1"/>
    <property type="molecule type" value="Genomic_DNA"/>
</dbReference>
<evidence type="ECO:0000313" key="2">
    <source>
        <dbReference type="Proteomes" id="UP000266340"/>
    </source>
</evidence>
<evidence type="ECO:0000313" key="1">
    <source>
        <dbReference type="EMBL" id="RIE00231.1"/>
    </source>
</evidence>
<protein>
    <recommendedName>
        <fullName evidence="3">Cold-shock protein</fullName>
    </recommendedName>
</protein>
<evidence type="ECO:0008006" key="3">
    <source>
        <dbReference type="Google" id="ProtNLM"/>
    </source>
</evidence>